<dbReference type="Proteomes" id="UP000321491">
    <property type="component" value="Unassembled WGS sequence"/>
</dbReference>
<reference evidence="2 3" key="1">
    <citation type="submission" date="2019-07" db="EMBL/GenBank/DDBJ databases">
        <title>Whole genome shotgun sequence of Cerasibacillus quisquiliarum NBRC 102429.</title>
        <authorList>
            <person name="Hosoyama A."/>
            <person name="Uohara A."/>
            <person name="Ohji S."/>
            <person name="Ichikawa N."/>
        </authorList>
    </citation>
    <scope>NUCLEOTIDE SEQUENCE [LARGE SCALE GENOMIC DNA]</scope>
    <source>
        <strain evidence="2 3">NBRC 102429</strain>
    </source>
</reference>
<dbReference type="RefSeq" id="WP_146936982.1">
    <property type="nucleotide sequence ID" value="NZ_BJXW01000012.1"/>
</dbReference>
<proteinExistence type="predicted"/>
<keyword evidence="1" id="KW-0812">Transmembrane</keyword>
<feature type="transmembrane region" description="Helical" evidence="1">
    <location>
        <begin position="5"/>
        <end position="24"/>
    </location>
</feature>
<dbReference type="EMBL" id="BJXW01000012">
    <property type="protein sequence ID" value="GEN31099.1"/>
    <property type="molecule type" value="Genomic_DNA"/>
</dbReference>
<name>A0A511UWX6_9BACI</name>
<evidence type="ECO:0000313" key="2">
    <source>
        <dbReference type="EMBL" id="GEN31099.1"/>
    </source>
</evidence>
<protein>
    <submittedName>
        <fullName evidence="2">Uncharacterized protein</fullName>
    </submittedName>
</protein>
<keyword evidence="3" id="KW-1185">Reference proteome</keyword>
<organism evidence="2 3">
    <name type="scientific">Cerasibacillus quisquiliarum</name>
    <dbReference type="NCBI Taxonomy" id="227865"/>
    <lineage>
        <taxon>Bacteria</taxon>
        <taxon>Bacillati</taxon>
        <taxon>Bacillota</taxon>
        <taxon>Bacilli</taxon>
        <taxon>Bacillales</taxon>
        <taxon>Bacillaceae</taxon>
        <taxon>Cerasibacillus</taxon>
    </lineage>
</organism>
<sequence>MKKLVIFYIMMIIFLSTVILHRIYSQTETTITYFPPDETLSFISNSTDLDLLNITNKIKEIEWIVNSKTNKPIYLRQDISIVYADGKLKAIHNKWLQHADIISFDEKLTGHEHVWQAITLHYGESHLNEDTIKSKQLMSFDTLFIKHLSSNDYIYFHKPHTEQEKMIKKELINQLHLHAYWEELMDYFNIQQNDYDMIPLTDLWKYNKKPLPNLTLKQTNQVIGQLWEGLYKNYLIPIVSSKKKIDSGIPIILLNKNHNHLLVLYHINEKKQKLIQHIPF</sequence>
<gene>
    <name evidence="2" type="ORF">CQU01_13370</name>
</gene>
<evidence type="ECO:0000313" key="3">
    <source>
        <dbReference type="Proteomes" id="UP000321491"/>
    </source>
</evidence>
<comment type="caution">
    <text evidence="2">The sequence shown here is derived from an EMBL/GenBank/DDBJ whole genome shotgun (WGS) entry which is preliminary data.</text>
</comment>
<keyword evidence="1" id="KW-0472">Membrane</keyword>
<evidence type="ECO:0000256" key="1">
    <source>
        <dbReference type="SAM" id="Phobius"/>
    </source>
</evidence>
<dbReference type="AlphaFoldDB" id="A0A511UWX6"/>
<dbReference type="OrthoDB" id="2959394at2"/>
<accession>A0A511UWX6</accession>
<keyword evidence="1" id="KW-1133">Transmembrane helix</keyword>